<dbReference type="PANTHER" id="PTHR30097:SF4">
    <property type="entry name" value="SLR6042 PROTEIN"/>
    <property type="match status" value="1"/>
</dbReference>
<proteinExistence type="predicted"/>
<feature type="domain" description="Multidrug resistance protein MdtA-like C-terminal permuted SH3" evidence="3">
    <location>
        <begin position="540"/>
        <end position="594"/>
    </location>
</feature>
<keyword evidence="5" id="KW-1185">Reference proteome</keyword>
<evidence type="ECO:0000313" key="4">
    <source>
        <dbReference type="EMBL" id="NUB01321.1"/>
    </source>
</evidence>
<dbReference type="Proteomes" id="UP000605086">
    <property type="component" value="Unassembled WGS sequence"/>
</dbReference>
<dbReference type="RefSeq" id="WP_174472394.1">
    <property type="nucleotide sequence ID" value="NZ_JAGINN010000014.1"/>
</dbReference>
<dbReference type="PANTHER" id="PTHR30097">
    <property type="entry name" value="CATION EFFLUX SYSTEM PROTEIN CUSB"/>
    <property type="match status" value="1"/>
</dbReference>
<feature type="region of interest" description="Disordered" evidence="2">
    <location>
        <begin position="191"/>
        <end position="238"/>
    </location>
</feature>
<accession>A0ABX2KFR5</accession>
<dbReference type="Gene3D" id="2.40.420.20">
    <property type="match status" value="1"/>
</dbReference>
<feature type="region of interest" description="Disordered" evidence="2">
    <location>
        <begin position="74"/>
        <end position="107"/>
    </location>
</feature>
<keyword evidence="1" id="KW-0813">Transport</keyword>
<feature type="compositionally biased region" description="Low complexity" evidence="2">
    <location>
        <begin position="97"/>
        <end position="107"/>
    </location>
</feature>
<evidence type="ECO:0000256" key="1">
    <source>
        <dbReference type="ARBA" id="ARBA00022448"/>
    </source>
</evidence>
<gene>
    <name evidence="4" type="ORF">GBZ48_18830</name>
</gene>
<dbReference type="Pfam" id="PF25967">
    <property type="entry name" value="RND-MFP_C"/>
    <property type="match status" value="1"/>
</dbReference>
<comment type="caution">
    <text evidence="4">The sequence shown here is derived from an EMBL/GenBank/DDBJ whole genome shotgun (WGS) entry which is preliminary data.</text>
</comment>
<evidence type="ECO:0000313" key="5">
    <source>
        <dbReference type="Proteomes" id="UP000605086"/>
    </source>
</evidence>
<dbReference type="EMBL" id="WHOS01000024">
    <property type="protein sequence ID" value="NUB01321.1"/>
    <property type="molecule type" value="Genomic_DNA"/>
</dbReference>
<evidence type="ECO:0000256" key="2">
    <source>
        <dbReference type="SAM" id="MobiDB-lite"/>
    </source>
</evidence>
<feature type="region of interest" description="Disordered" evidence="2">
    <location>
        <begin position="1"/>
        <end position="34"/>
    </location>
</feature>
<reference evidence="4 5" key="1">
    <citation type="submission" date="2019-10" db="EMBL/GenBank/DDBJ databases">
        <title>Genome sequence of Azospirillum melinis.</title>
        <authorList>
            <person name="Ambrosini A."/>
            <person name="Sant'Anna F.H."/>
            <person name="Cassan F.D."/>
            <person name="Souza E.M."/>
            <person name="Passaglia L.M.P."/>
        </authorList>
    </citation>
    <scope>NUCLEOTIDE SEQUENCE [LARGE SCALE GENOMIC DNA]</scope>
    <source>
        <strain evidence="4 5">TMCY0552</strain>
    </source>
</reference>
<dbReference type="InterPro" id="IPR051909">
    <property type="entry name" value="MFP_Cation_Efflux"/>
</dbReference>
<protein>
    <submittedName>
        <fullName evidence="4">HlyD family efflux transporter periplasmic adaptor subunit</fullName>
    </submittedName>
</protein>
<sequence>MPNVFGTVDRTMAGQDQPHVVGSARPAKGPRQRGRQLLDQPVALVRSAGLSRAVSSAVSAAVLLASLSAAPAAAWSRHGTEAEDEAPVRVRRPPAAPAAASSGGSSAASSAALSADGTWLSGTGQWIGSTACSAASTVVNTATAPVAAVGSYISSGSNALGQFSWEVAYMFGVNRTPVSQVHVTDAAMPAASAQDSSAREAGQTASAAPSTVPNAASPAASIASPSSQPAPSEPATPPVAAVAEAVASVPQPRATDAKLLASLAIDKPQRRPDGSYFVPKPLQRMFDIRTHRADSVRTPLTVKLPGRIVPDPNAHGDVEASLLGRIEPPKTGMPVLGETVRKGQILGYVAPAIGVVDRSQVRREVARLTNEIRITAESVEILKQFWFVPFRDGKVMQAEVRLEGLRREREALLPMLQTQEVLRAAIDGVVSASTAINGRIVHPGEKIFEIVNPQRLWIEAVAADPEVARGTQLVHNASAVTPEGDALDLTFIGSGLALQQQSVPLMFRIENPMEGLRVGRPVTVTVRNESKMREGIPIAREAVVNDSGGAEQVWELVEPEVFMPHTVKTEMIDGRSVLISAGLEPGARIVTHGARLLSQFQ</sequence>
<name>A0ABX2KFR5_9PROT</name>
<organism evidence="4 5">
    <name type="scientific">Azospirillum melinis</name>
    <dbReference type="NCBI Taxonomy" id="328839"/>
    <lineage>
        <taxon>Bacteria</taxon>
        <taxon>Pseudomonadati</taxon>
        <taxon>Pseudomonadota</taxon>
        <taxon>Alphaproteobacteria</taxon>
        <taxon>Rhodospirillales</taxon>
        <taxon>Azospirillaceae</taxon>
        <taxon>Azospirillum</taxon>
    </lineage>
</organism>
<feature type="compositionally biased region" description="Low complexity" evidence="2">
    <location>
        <begin position="212"/>
        <end position="230"/>
    </location>
</feature>
<evidence type="ECO:0000259" key="3">
    <source>
        <dbReference type="Pfam" id="PF25967"/>
    </source>
</evidence>
<dbReference type="InterPro" id="IPR058627">
    <property type="entry name" value="MdtA-like_C"/>
</dbReference>